<evidence type="ECO:0000313" key="1">
    <source>
        <dbReference type="Proteomes" id="UP001652625"/>
    </source>
</evidence>
<organism evidence="1 2">
    <name type="scientific">Hydra vulgaris</name>
    <name type="common">Hydra</name>
    <name type="synonym">Hydra attenuata</name>
    <dbReference type="NCBI Taxonomy" id="6087"/>
    <lineage>
        <taxon>Eukaryota</taxon>
        <taxon>Metazoa</taxon>
        <taxon>Cnidaria</taxon>
        <taxon>Hydrozoa</taxon>
        <taxon>Hydroidolina</taxon>
        <taxon>Anthoathecata</taxon>
        <taxon>Aplanulata</taxon>
        <taxon>Hydridae</taxon>
        <taxon>Hydra</taxon>
    </lineage>
</organism>
<dbReference type="Proteomes" id="UP001652625">
    <property type="component" value="Chromosome 09"/>
</dbReference>
<keyword evidence="1" id="KW-1185">Reference proteome</keyword>
<proteinExistence type="predicted"/>
<sequence>MTYKNYKNIFEKTKKISKKLYYAKLLDKASGNTKKTWNVIKEVIGKNNYTRNTLPKKITVDDKNFYDKSIIAEKINSFFINAGPILASKIPLNSTSFESYLKNYDKFMDEPNLKLIELRTAFYNLKNNKSAGFDKINVNVVKSVYHIIEPLLFHIFNLSFKTGIVPEKLKIARITPVFKSGDDSIISNYRPISILPCFSKLLERIMYNRLFNYLSENNVVLKTVWF</sequence>
<dbReference type="RefSeq" id="XP_065663014.1">
    <property type="nucleotide sequence ID" value="XM_065806942.1"/>
</dbReference>
<gene>
    <name evidence="2" type="primary">LOC136085618</name>
</gene>
<evidence type="ECO:0000313" key="2">
    <source>
        <dbReference type="RefSeq" id="XP_065663014.1"/>
    </source>
</evidence>
<dbReference type="GeneID" id="136085618"/>
<reference evidence="2" key="1">
    <citation type="submission" date="2025-08" db="UniProtKB">
        <authorList>
            <consortium name="RefSeq"/>
        </authorList>
    </citation>
    <scope>IDENTIFICATION</scope>
</reference>
<name>A0ABM4CMI8_HYDVU</name>
<dbReference type="PANTHER" id="PTHR47510">
    <property type="entry name" value="REVERSE TRANSCRIPTASE DOMAIN-CONTAINING PROTEIN"/>
    <property type="match status" value="1"/>
</dbReference>
<accession>A0ABM4CMI8</accession>
<protein>
    <submittedName>
        <fullName evidence="2">Uncharacterized protein LOC136085618</fullName>
    </submittedName>
</protein>
<dbReference type="PANTHER" id="PTHR47510:SF3">
    <property type="entry name" value="ENDO_EXONUCLEASE_PHOSPHATASE DOMAIN-CONTAINING PROTEIN"/>
    <property type="match status" value="1"/>
</dbReference>